<feature type="domain" description="SusD-like N-terminal" evidence="8">
    <location>
        <begin position="86"/>
        <end position="234"/>
    </location>
</feature>
<dbReference type="AlphaFoldDB" id="A0A1X7JAT0"/>
<evidence type="ECO:0000256" key="1">
    <source>
        <dbReference type="ARBA" id="ARBA00004442"/>
    </source>
</evidence>
<feature type="signal peptide" evidence="6">
    <location>
        <begin position="1"/>
        <end position="21"/>
    </location>
</feature>
<keyword evidence="4" id="KW-0472">Membrane</keyword>
<evidence type="ECO:0000256" key="5">
    <source>
        <dbReference type="ARBA" id="ARBA00023237"/>
    </source>
</evidence>
<keyword evidence="3 6" id="KW-0732">Signal</keyword>
<gene>
    <name evidence="9" type="ORF">SAMN05660862_1682</name>
</gene>
<evidence type="ECO:0000259" key="8">
    <source>
        <dbReference type="Pfam" id="PF14322"/>
    </source>
</evidence>
<evidence type="ECO:0000256" key="6">
    <source>
        <dbReference type="SAM" id="SignalP"/>
    </source>
</evidence>
<evidence type="ECO:0000256" key="4">
    <source>
        <dbReference type="ARBA" id="ARBA00023136"/>
    </source>
</evidence>
<comment type="similarity">
    <text evidence="2">Belongs to the SusD family.</text>
</comment>
<organism evidence="9 10">
    <name type="scientific">Sphingobacterium psychroaquaticum</name>
    <dbReference type="NCBI Taxonomy" id="561061"/>
    <lineage>
        <taxon>Bacteria</taxon>
        <taxon>Pseudomonadati</taxon>
        <taxon>Bacteroidota</taxon>
        <taxon>Sphingobacteriia</taxon>
        <taxon>Sphingobacteriales</taxon>
        <taxon>Sphingobacteriaceae</taxon>
        <taxon>Sphingobacterium</taxon>
    </lineage>
</organism>
<dbReference type="SUPFAM" id="SSF48452">
    <property type="entry name" value="TPR-like"/>
    <property type="match status" value="1"/>
</dbReference>
<sequence length="606" mass="68165">MKIQYLSLIMLSLSLWFTSCSDVLDMAPDGNMQMDEVLADPDKVEALLNRCYNNIPQKGYSYWFFDNIVVASSDDGYTSDEGQGVPTTAIYQDNNNASSHNIRDAHDGHGGNNTGYWTRAWQQIRLCSQFIEVIDKAAVNRDTDRGRFKAEARVLRAFFYMELVKWFGKVPVLNETVPFDANFSTLTRSSVYDVAKFIIADCDAALAEPNLPWRLDNGNDAMRVTKALAHALRAKAMLFAASPLHNQGQNYWEEAYTIAKDAVTNLKSNGFELFTKTTQPNLYGTGPAAALRQLVTQSADYSATPRDKETLYQVRSGGVFVWHIGYIGSNMANTYKCGTTPTQELVDAFETINGLPVLDLKKPYLDEKHLQPNYNTENTQYDKNNPYANRDPRFYQTVLHNGSKILFDNKTVEVQTFTGGPHAPSFDITNRVSSRTGYYHTKMVTPGASGNNGINNANWKYYRLGETLLDLAEAAAEAGHLDEARTAANEVRARSGMPPLSASLSQADLILRIRNERRVELAWEEQRYFDLRRWQAPTGDLSETSKWFTAMVITKNNNGTFSYARRNISNNARGGWQNRDLLLPLPLNEAATLESVTGQKWQNPGW</sequence>
<keyword evidence="5" id="KW-0998">Cell outer membrane</keyword>
<evidence type="ECO:0000313" key="9">
    <source>
        <dbReference type="EMBL" id="SMG24746.1"/>
    </source>
</evidence>
<dbReference type="Pfam" id="PF14322">
    <property type="entry name" value="SusD-like_3"/>
    <property type="match status" value="1"/>
</dbReference>
<dbReference type="Proteomes" id="UP000192980">
    <property type="component" value="Unassembled WGS sequence"/>
</dbReference>
<dbReference type="InterPro" id="IPR012944">
    <property type="entry name" value="SusD_RagB_dom"/>
</dbReference>
<feature type="chain" id="PRO_5013344545" evidence="6">
    <location>
        <begin position="22"/>
        <end position="606"/>
    </location>
</feature>
<dbReference type="GO" id="GO:0009279">
    <property type="term" value="C:cell outer membrane"/>
    <property type="evidence" value="ECO:0007669"/>
    <property type="project" value="UniProtKB-SubCell"/>
</dbReference>
<dbReference type="STRING" id="561061.SAMN05660862_1682"/>
<dbReference type="EMBL" id="FXAU01000002">
    <property type="protein sequence ID" value="SMG24746.1"/>
    <property type="molecule type" value="Genomic_DNA"/>
</dbReference>
<reference evidence="9 10" key="1">
    <citation type="submission" date="2017-04" db="EMBL/GenBank/DDBJ databases">
        <authorList>
            <person name="Afonso C.L."/>
            <person name="Miller P.J."/>
            <person name="Scott M.A."/>
            <person name="Spackman E."/>
            <person name="Goraichik I."/>
            <person name="Dimitrov K.M."/>
            <person name="Suarez D.L."/>
            <person name="Swayne D.E."/>
        </authorList>
    </citation>
    <scope>NUCLEOTIDE SEQUENCE [LARGE SCALE GENOMIC DNA]</scope>
    <source>
        <strain evidence="9 10">DSM 22418</strain>
    </source>
</reference>
<protein>
    <submittedName>
        <fullName evidence="9">Starch-binding associating with outer membrane</fullName>
    </submittedName>
</protein>
<comment type="subcellular location">
    <subcellularLocation>
        <location evidence="1">Cell outer membrane</location>
    </subcellularLocation>
</comment>
<keyword evidence="10" id="KW-1185">Reference proteome</keyword>
<dbReference type="OrthoDB" id="691231at2"/>
<dbReference type="PROSITE" id="PS51257">
    <property type="entry name" value="PROKAR_LIPOPROTEIN"/>
    <property type="match status" value="1"/>
</dbReference>
<evidence type="ECO:0000256" key="2">
    <source>
        <dbReference type="ARBA" id="ARBA00006275"/>
    </source>
</evidence>
<dbReference type="InterPro" id="IPR011990">
    <property type="entry name" value="TPR-like_helical_dom_sf"/>
</dbReference>
<name>A0A1X7JAT0_9SPHI</name>
<dbReference type="Pfam" id="PF07980">
    <property type="entry name" value="SusD_RagB"/>
    <property type="match status" value="1"/>
</dbReference>
<evidence type="ECO:0000313" key="10">
    <source>
        <dbReference type="Proteomes" id="UP000192980"/>
    </source>
</evidence>
<accession>A0A1X7JAT0</accession>
<proteinExistence type="inferred from homology"/>
<feature type="domain" description="RagB/SusD" evidence="7">
    <location>
        <begin position="330"/>
        <end position="606"/>
    </location>
</feature>
<evidence type="ECO:0000256" key="3">
    <source>
        <dbReference type="ARBA" id="ARBA00022729"/>
    </source>
</evidence>
<dbReference type="Gene3D" id="1.25.40.390">
    <property type="match status" value="1"/>
</dbReference>
<dbReference type="RefSeq" id="WP_085472431.1">
    <property type="nucleotide sequence ID" value="NZ_FXAU01000002.1"/>
</dbReference>
<evidence type="ECO:0000259" key="7">
    <source>
        <dbReference type="Pfam" id="PF07980"/>
    </source>
</evidence>
<dbReference type="InterPro" id="IPR033985">
    <property type="entry name" value="SusD-like_N"/>
</dbReference>